<dbReference type="InterPro" id="IPR000719">
    <property type="entry name" value="Prot_kinase_dom"/>
</dbReference>
<evidence type="ECO:0000313" key="24">
    <source>
        <dbReference type="Proteomes" id="UP000019116"/>
    </source>
</evidence>
<evidence type="ECO:0000256" key="16">
    <source>
        <dbReference type="ARBA" id="ARBA00023180"/>
    </source>
</evidence>
<keyword evidence="10" id="KW-0418">Kinase</keyword>
<dbReference type="PROSITE" id="PS00107">
    <property type="entry name" value="PROTEIN_KINASE_ATP"/>
    <property type="match status" value="1"/>
</dbReference>
<comment type="catalytic activity">
    <reaction evidence="18">
        <text>L-seryl-[protein] + ATP = O-phospho-L-seryl-[protein] + ADP + H(+)</text>
        <dbReference type="Rhea" id="RHEA:17989"/>
        <dbReference type="Rhea" id="RHEA-COMP:9863"/>
        <dbReference type="Rhea" id="RHEA-COMP:11604"/>
        <dbReference type="ChEBI" id="CHEBI:15378"/>
        <dbReference type="ChEBI" id="CHEBI:29999"/>
        <dbReference type="ChEBI" id="CHEBI:30616"/>
        <dbReference type="ChEBI" id="CHEBI:83421"/>
        <dbReference type="ChEBI" id="CHEBI:456216"/>
        <dbReference type="EC" id="2.7.11.1"/>
    </reaction>
</comment>
<dbReference type="OMA" id="MIGYCKQ"/>
<dbReference type="InterPro" id="IPR008271">
    <property type="entry name" value="Ser/Thr_kinase_AS"/>
</dbReference>
<dbReference type="PANTHER" id="PTHR47976">
    <property type="entry name" value="G-TYPE LECTIN S-RECEPTOR-LIKE SERINE/THREONINE-PROTEIN KINASE SD2-5"/>
    <property type="match status" value="1"/>
</dbReference>
<keyword evidence="12 20" id="KW-1133">Transmembrane helix</keyword>
<evidence type="ECO:0000259" key="21">
    <source>
        <dbReference type="PROSITE" id="PS50011"/>
    </source>
</evidence>
<keyword evidence="24" id="KW-1185">Reference proteome</keyword>
<dbReference type="InterPro" id="IPR036426">
    <property type="entry name" value="Bulb-type_lectin_dom_sf"/>
</dbReference>
<dbReference type="Gramene" id="TraesCS7A02G037300.1">
    <property type="protein sequence ID" value="TraesCS7A02G037300.1.cds1"/>
    <property type="gene ID" value="TraesCS7A02G037300"/>
</dbReference>
<dbReference type="FunFam" id="3.30.200.20:FF:000059">
    <property type="entry name" value="S-receptor-like serine/threonine-protein kinase"/>
    <property type="match status" value="1"/>
</dbReference>
<dbReference type="Gene3D" id="1.10.510.10">
    <property type="entry name" value="Transferase(Phosphotransferase) domain 1"/>
    <property type="match status" value="1"/>
</dbReference>
<dbReference type="STRING" id="4565.A0A3B6R7C2"/>
<dbReference type="GO" id="GO:0030246">
    <property type="term" value="F:carbohydrate binding"/>
    <property type="evidence" value="ECO:0007669"/>
    <property type="project" value="UniProtKB-KW"/>
</dbReference>
<keyword evidence="3" id="KW-0723">Serine/threonine-protein kinase</keyword>
<evidence type="ECO:0000256" key="6">
    <source>
        <dbReference type="ARBA" id="ARBA00022692"/>
    </source>
</evidence>
<feature type="binding site" evidence="19">
    <location>
        <position position="546"/>
    </location>
    <ligand>
        <name>ATP</name>
        <dbReference type="ChEBI" id="CHEBI:30616"/>
    </ligand>
</feature>
<evidence type="ECO:0000256" key="19">
    <source>
        <dbReference type="PROSITE-ProRule" id="PRU10141"/>
    </source>
</evidence>
<evidence type="ECO:0000256" key="17">
    <source>
        <dbReference type="ARBA" id="ARBA00047899"/>
    </source>
</evidence>
<evidence type="ECO:0000256" key="14">
    <source>
        <dbReference type="ARBA" id="ARBA00023157"/>
    </source>
</evidence>
<evidence type="ECO:0000313" key="23">
    <source>
        <dbReference type="EnsemblPlants" id="TraesCS7A02G037300.1.cds1"/>
    </source>
</evidence>
<dbReference type="Proteomes" id="UP000019116">
    <property type="component" value="Chromosome 7A"/>
</dbReference>
<evidence type="ECO:0000256" key="12">
    <source>
        <dbReference type="ARBA" id="ARBA00022989"/>
    </source>
</evidence>
<dbReference type="FunFam" id="1.10.510.10:FF:000384">
    <property type="entry name" value="G-type lectin S-receptor-like serine/threonine-protein kinase"/>
    <property type="match status" value="1"/>
</dbReference>
<comment type="catalytic activity">
    <reaction evidence="17">
        <text>L-threonyl-[protein] + ATP = O-phospho-L-threonyl-[protein] + ADP + H(+)</text>
        <dbReference type="Rhea" id="RHEA:46608"/>
        <dbReference type="Rhea" id="RHEA-COMP:11060"/>
        <dbReference type="Rhea" id="RHEA-COMP:11605"/>
        <dbReference type="ChEBI" id="CHEBI:15378"/>
        <dbReference type="ChEBI" id="CHEBI:30013"/>
        <dbReference type="ChEBI" id="CHEBI:30616"/>
        <dbReference type="ChEBI" id="CHEBI:61977"/>
        <dbReference type="ChEBI" id="CHEBI:456216"/>
        <dbReference type="EC" id="2.7.11.1"/>
    </reaction>
</comment>
<dbReference type="OrthoDB" id="5857966at2759"/>
<dbReference type="Gramene" id="TraesCS7A03G0080300.1">
    <property type="protein sequence ID" value="TraesCS7A03G0080300.1.CDS1"/>
    <property type="gene ID" value="TraesCS7A03G0080300"/>
</dbReference>
<dbReference type="GO" id="GO:0005524">
    <property type="term" value="F:ATP binding"/>
    <property type="evidence" value="ECO:0007669"/>
    <property type="project" value="UniProtKB-UniRule"/>
</dbReference>
<dbReference type="InterPro" id="IPR024171">
    <property type="entry name" value="SRK-like_kinase"/>
</dbReference>
<dbReference type="SMART" id="SM00108">
    <property type="entry name" value="B_lectin"/>
    <property type="match status" value="1"/>
</dbReference>
<dbReference type="GO" id="GO:0051707">
    <property type="term" value="P:response to other organism"/>
    <property type="evidence" value="ECO:0007669"/>
    <property type="project" value="UniProtKB-ARBA"/>
</dbReference>
<dbReference type="InterPro" id="IPR017441">
    <property type="entry name" value="Protein_kinase_ATP_BS"/>
</dbReference>
<evidence type="ECO:0000259" key="22">
    <source>
        <dbReference type="PROSITE" id="PS50927"/>
    </source>
</evidence>
<reference evidence="23" key="2">
    <citation type="submission" date="2018-10" db="UniProtKB">
        <authorList>
            <consortium name="EnsemblPlants"/>
        </authorList>
    </citation>
    <scope>IDENTIFICATION</scope>
</reference>
<dbReference type="AlphaFoldDB" id="A0A3B6R7C2"/>
<dbReference type="InterPro" id="IPR011009">
    <property type="entry name" value="Kinase-like_dom_sf"/>
</dbReference>
<keyword evidence="16" id="KW-0325">Glycoprotein</keyword>
<comment type="subcellular location">
    <subcellularLocation>
        <location evidence="1">Membrane</location>
        <topology evidence="1">Single-pass type I membrane protein</topology>
    </subcellularLocation>
</comment>
<keyword evidence="15" id="KW-0675">Receptor</keyword>
<evidence type="ECO:0000256" key="3">
    <source>
        <dbReference type="ARBA" id="ARBA00022527"/>
    </source>
</evidence>
<organism evidence="23">
    <name type="scientific">Triticum aestivum</name>
    <name type="common">Wheat</name>
    <dbReference type="NCBI Taxonomy" id="4565"/>
    <lineage>
        <taxon>Eukaryota</taxon>
        <taxon>Viridiplantae</taxon>
        <taxon>Streptophyta</taxon>
        <taxon>Embryophyta</taxon>
        <taxon>Tracheophyta</taxon>
        <taxon>Spermatophyta</taxon>
        <taxon>Magnoliopsida</taxon>
        <taxon>Liliopsida</taxon>
        <taxon>Poales</taxon>
        <taxon>Poaceae</taxon>
        <taxon>BOP clade</taxon>
        <taxon>Pooideae</taxon>
        <taxon>Triticodae</taxon>
        <taxon>Triticeae</taxon>
        <taxon>Triticinae</taxon>
        <taxon>Triticum</taxon>
    </lineage>
</organism>
<dbReference type="PANTHER" id="PTHR47976:SF10">
    <property type="entry name" value="RECEPTOR-LIKE SERINE_THREONINE-PROTEIN KINASE"/>
    <property type="match status" value="1"/>
</dbReference>
<evidence type="ECO:0000256" key="7">
    <source>
        <dbReference type="ARBA" id="ARBA00022729"/>
    </source>
</evidence>
<name>A0A3B6R7C2_WHEAT</name>
<reference evidence="23" key="1">
    <citation type="submission" date="2018-08" db="EMBL/GenBank/DDBJ databases">
        <authorList>
            <person name="Rossello M."/>
        </authorList>
    </citation>
    <scope>NUCLEOTIDE SEQUENCE [LARGE SCALE GENOMIC DNA]</scope>
    <source>
        <strain evidence="23">cv. Chinese Spring</strain>
    </source>
</reference>
<dbReference type="InterPro" id="IPR001480">
    <property type="entry name" value="Bulb-type_lectin_dom"/>
</dbReference>
<feature type="transmembrane region" description="Helical" evidence="20">
    <location>
        <begin position="465"/>
        <end position="488"/>
    </location>
</feature>
<proteinExistence type="predicted"/>
<dbReference type="Gene3D" id="3.30.200.20">
    <property type="entry name" value="Phosphorylase Kinase, domain 1"/>
    <property type="match status" value="1"/>
</dbReference>
<dbReference type="SUPFAM" id="SSF56112">
    <property type="entry name" value="Protein kinase-like (PK-like)"/>
    <property type="match status" value="1"/>
</dbReference>
<evidence type="ECO:0000256" key="10">
    <source>
        <dbReference type="ARBA" id="ARBA00022777"/>
    </source>
</evidence>
<evidence type="ECO:0000256" key="13">
    <source>
        <dbReference type="ARBA" id="ARBA00023136"/>
    </source>
</evidence>
<evidence type="ECO:0000256" key="15">
    <source>
        <dbReference type="ARBA" id="ARBA00023170"/>
    </source>
</evidence>
<keyword evidence="7" id="KW-0732">Signal</keyword>
<evidence type="ECO:0000256" key="9">
    <source>
        <dbReference type="ARBA" id="ARBA00022741"/>
    </source>
</evidence>
<keyword evidence="4" id="KW-0245">EGF-like domain</keyword>
<dbReference type="SMR" id="A0A3B6R7C2"/>
<evidence type="ECO:0000256" key="1">
    <source>
        <dbReference type="ARBA" id="ARBA00004479"/>
    </source>
</evidence>
<keyword evidence="13 20" id="KW-0472">Membrane</keyword>
<accession>A0A3B6R7C2</accession>
<dbReference type="EnsemblPlants" id="TraesCS7A02G037300.1">
    <property type="protein sequence ID" value="TraesCS7A02G037300.1.cds1"/>
    <property type="gene ID" value="TraesCS7A02G037300"/>
</dbReference>
<dbReference type="PIRSF" id="PIRSF000641">
    <property type="entry name" value="SRK"/>
    <property type="match status" value="1"/>
</dbReference>
<evidence type="ECO:0000256" key="2">
    <source>
        <dbReference type="ARBA" id="ARBA00012513"/>
    </source>
</evidence>
<feature type="domain" description="Protein kinase" evidence="21">
    <location>
        <begin position="515"/>
        <end position="805"/>
    </location>
</feature>
<dbReference type="PROSITE" id="PS00108">
    <property type="entry name" value="PROTEIN_KINASE_ST"/>
    <property type="match status" value="1"/>
</dbReference>
<keyword evidence="9 19" id="KW-0547">Nucleotide-binding</keyword>
<keyword evidence="6 20" id="KW-0812">Transmembrane</keyword>
<dbReference type="GO" id="GO:0004674">
    <property type="term" value="F:protein serine/threonine kinase activity"/>
    <property type="evidence" value="ECO:0007669"/>
    <property type="project" value="UniProtKB-KW"/>
</dbReference>
<evidence type="ECO:0000256" key="5">
    <source>
        <dbReference type="ARBA" id="ARBA00022679"/>
    </source>
</evidence>
<keyword evidence="14" id="KW-1015">Disulfide bond</keyword>
<evidence type="ECO:0000256" key="4">
    <source>
        <dbReference type="ARBA" id="ARBA00022536"/>
    </source>
</evidence>
<feature type="domain" description="Bulb-type lectin" evidence="22">
    <location>
        <begin position="35"/>
        <end position="164"/>
    </location>
</feature>
<dbReference type="SUPFAM" id="SSF51110">
    <property type="entry name" value="alpha-D-mannose-specific plant lectins"/>
    <property type="match status" value="1"/>
</dbReference>
<keyword evidence="5" id="KW-0808">Transferase</keyword>
<keyword evidence="8" id="KW-0430">Lectin</keyword>
<evidence type="ECO:0000256" key="18">
    <source>
        <dbReference type="ARBA" id="ARBA00048679"/>
    </source>
</evidence>
<sequence length="830" mass="91443">MPPAALPSFAPLRVATSIAMLLVQQARLLPVAVARTKLTAGDTLTVPDYITSPSGSFAFGFRAHDSDPTQFLLATWFRFGSMPPQAQSVAWFAKESAMGTTPNATARSVLSIPADGQLKLTDGSIELWRAPTPSMKRGSVLVLTDSGNVQLLGDGDNVLSESFGFPTHTLLPGQSLEGFLFSKRADTEFTTGRFSLAAQSDGNVVLCIDLFTGDILQNAYWATATNGPYGNTTSTFDEYGHLSYTLYDGSINNLISPLATGRNYFRFARMDPDGIVRAYARPKHGGVGGQNTTWTVLGTLPSGGGCKLKTTRMQGMCGPGSYCVETKERLNCLCPSGYTYIDSEHTKSGCTPGFEPQRCGEENISDKFSLVELPNTIWELSIYYKKFPSVSEEQCHDYCLNDCFCAAALMINGSDCVESGALVYGRQGNDVTTKALIKVRKGNNTSYMETPPSKTTTILVGPYKIVTICLALLLVISLGGSLMALYYLTRNRDSQRLLSSSVRSFSCKELYQATNGFKKLLGKGSFGEVYKGMIRSPQPHLIAVKKLIDSNEYSEQEFTNEVQSIGQIHHRNLVRMIGYCKQGKHRMLVFKFMPGGSLRGFLFNPERRPPWSWRAEAALAIARGLEYLHDGCIAPIIHCDIKPDNILLDDYGIPKITDFGISKLLGSQQVHTTVTHVRGTRGYIAPEWLRGDARVDTKADVYSFGVVLLEMICCRRCQEPVTPVMPEGQGMEIDETVTLFGWAAQLVVARRTELMLHGDADVNTAEDMERVERFTRVALWCIEPNPMLRPTIHQVVQILETNDGVKVQALPDPPDCYMESSPLITQLRME</sequence>
<protein>
    <recommendedName>
        <fullName evidence="2">non-specific serine/threonine protein kinase</fullName>
        <ecNumber evidence="2">2.7.11.1</ecNumber>
    </recommendedName>
</protein>
<evidence type="ECO:0000256" key="11">
    <source>
        <dbReference type="ARBA" id="ARBA00022840"/>
    </source>
</evidence>
<evidence type="ECO:0000256" key="8">
    <source>
        <dbReference type="ARBA" id="ARBA00022734"/>
    </source>
</evidence>
<dbReference type="PROSITE" id="PS50011">
    <property type="entry name" value="PROTEIN_KINASE_DOM"/>
    <property type="match status" value="1"/>
</dbReference>
<dbReference type="GO" id="GO:0016020">
    <property type="term" value="C:membrane"/>
    <property type="evidence" value="ECO:0007669"/>
    <property type="project" value="UniProtKB-SubCell"/>
</dbReference>
<keyword evidence="11 19" id="KW-0067">ATP-binding</keyword>
<evidence type="ECO:0000256" key="20">
    <source>
        <dbReference type="SAM" id="Phobius"/>
    </source>
</evidence>
<dbReference type="SMART" id="SM00220">
    <property type="entry name" value="S_TKc"/>
    <property type="match status" value="1"/>
</dbReference>
<dbReference type="PROSITE" id="PS50927">
    <property type="entry name" value="BULB_LECTIN"/>
    <property type="match status" value="1"/>
</dbReference>
<dbReference type="InterPro" id="IPR051343">
    <property type="entry name" value="G-type_lectin_kinases/EP1-like"/>
</dbReference>
<dbReference type="Gene3D" id="2.90.10.10">
    <property type="entry name" value="Bulb-type lectin domain"/>
    <property type="match status" value="2"/>
</dbReference>
<dbReference type="EC" id="2.7.11.1" evidence="2"/>
<dbReference type="Pfam" id="PF00069">
    <property type="entry name" value="Pkinase"/>
    <property type="match status" value="1"/>
</dbReference>